<accession>A0A518E040</accession>
<dbReference type="EMBL" id="CP036433">
    <property type="protein sequence ID" value="QDU97456.1"/>
    <property type="molecule type" value="Genomic_DNA"/>
</dbReference>
<evidence type="ECO:0000256" key="6">
    <source>
        <dbReference type="RuleBase" id="RU364052"/>
    </source>
</evidence>
<comment type="similarity">
    <text evidence="6">Belongs to the protoporphyrinogen/coproporphyrinogen oxidase family. Coproporphyrinogen III oxidase subfamily.</text>
</comment>
<protein>
    <recommendedName>
        <fullName evidence="6">Coproporphyrinogen III oxidase</fullName>
        <ecNumber evidence="6">1.3.3.15</ecNumber>
    </recommendedName>
</protein>
<dbReference type="InterPro" id="IPR004572">
    <property type="entry name" value="Protoporphyrinogen_oxidase"/>
</dbReference>
<sequence length="473" mass="51900">MSIPHLAVIGGGVTGLAAALKLRQLSPAAQVTLLEASPRLGGVLGTERRQGFMIERSADMFTIRDPGAIALCRRIGFEEELIEPTSEHQKAYLIHRGRLVETPGGFSLMSPNRIWPVLATPLLSWRGKLRLGCELFVRRRRETGDESLASFARRRLGKEVYERLVQPLIGGIYTADPEKLSMAATMDSFLEMERLHGSLIRGAFERTGEQKRAAKAASGARYQIFRAPREGMQAFVDALAAQLPPDSIRLQSPVERIERTDNQWRLTINGQPATFDGVICCSPAGPTASMLADFDSDLATLLRSIPHASTAIAVLGYRRDQLTRLVEGFGFVAPQIERRKILAGSFSSVKFPGRAPEDTVLIRVFVGGALQPELLEQTDEQLLLMVRKELADLVGAEGEPLLADVVRWQGVMPQYHVGHTDIVHQIETTTAAWPGLELAGNAYRGVGIPACIRDGERAADRLLQQLAEGSKEN</sequence>
<dbReference type="RefSeq" id="WP_145056228.1">
    <property type="nucleotide sequence ID" value="NZ_CP036433.1"/>
</dbReference>
<gene>
    <name evidence="8" type="primary">hemY</name>
    <name evidence="8" type="ORF">Pla8534_53040</name>
</gene>
<proteinExistence type="inferred from homology"/>
<dbReference type="GO" id="GO:0006783">
    <property type="term" value="P:heme biosynthetic process"/>
    <property type="evidence" value="ECO:0007669"/>
    <property type="project" value="UniProtKB-UniRule"/>
</dbReference>
<dbReference type="InterPro" id="IPR050464">
    <property type="entry name" value="Zeta_carotene_desat/Oxidored"/>
</dbReference>
<keyword evidence="5 6" id="KW-0350">Heme biosynthesis</keyword>
<dbReference type="InterPro" id="IPR036188">
    <property type="entry name" value="FAD/NAD-bd_sf"/>
</dbReference>
<keyword evidence="2 6" id="KW-0285">Flavoprotein</keyword>
<reference evidence="8 9" key="1">
    <citation type="submission" date="2019-02" db="EMBL/GenBank/DDBJ databases">
        <title>Deep-cultivation of Planctomycetes and their phenomic and genomic characterization uncovers novel biology.</title>
        <authorList>
            <person name="Wiegand S."/>
            <person name="Jogler M."/>
            <person name="Boedeker C."/>
            <person name="Pinto D."/>
            <person name="Vollmers J."/>
            <person name="Rivas-Marin E."/>
            <person name="Kohn T."/>
            <person name="Peeters S.H."/>
            <person name="Heuer A."/>
            <person name="Rast P."/>
            <person name="Oberbeckmann S."/>
            <person name="Bunk B."/>
            <person name="Jeske O."/>
            <person name="Meyerdierks A."/>
            <person name="Storesund J.E."/>
            <person name="Kallscheuer N."/>
            <person name="Luecker S."/>
            <person name="Lage O.M."/>
            <person name="Pohl T."/>
            <person name="Merkel B.J."/>
            <person name="Hornburger P."/>
            <person name="Mueller R.-W."/>
            <person name="Bruemmer F."/>
            <person name="Labrenz M."/>
            <person name="Spormann A.M."/>
            <person name="Op den Camp H."/>
            <person name="Overmann J."/>
            <person name="Amann R."/>
            <person name="Jetten M.S.M."/>
            <person name="Mascher T."/>
            <person name="Medema M.H."/>
            <person name="Devos D.P."/>
            <person name="Kaster A.-K."/>
            <person name="Ovreas L."/>
            <person name="Rohde M."/>
            <person name="Galperin M.Y."/>
            <person name="Jogler C."/>
        </authorList>
    </citation>
    <scope>NUCLEOTIDE SEQUENCE [LARGE SCALE GENOMIC DNA]</scope>
    <source>
        <strain evidence="8 9">Pla85_3_4</strain>
    </source>
</reference>
<keyword evidence="9" id="KW-1185">Reference proteome</keyword>
<dbReference type="KEGG" id="lcre:Pla8534_53040"/>
<evidence type="ECO:0000256" key="2">
    <source>
        <dbReference type="ARBA" id="ARBA00022630"/>
    </source>
</evidence>
<dbReference type="UniPathway" id="UPA00252"/>
<evidence type="ECO:0000256" key="3">
    <source>
        <dbReference type="ARBA" id="ARBA00022827"/>
    </source>
</evidence>
<evidence type="ECO:0000256" key="4">
    <source>
        <dbReference type="ARBA" id="ARBA00023002"/>
    </source>
</evidence>
<name>A0A518E040_9BACT</name>
<dbReference type="SUPFAM" id="SSF51905">
    <property type="entry name" value="FAD/NAD(P)-binding domain"/>
    <property type="match status" value="1"/>
</dbReference>
<dbReference type="GO" id="GO:0005737">
    <property type="term" value="C:cytoplasm"/>
    <property type="evidence" value="ECO:0007669"/>
    <property type="project" value="UniProtKB-SubCell"/>
</dbReference>
<comment type="pathway">
    <text evidence="6">Porphyrin-containing compound metabolism; protoheme biosynthesis.</text>
</comment>
<dbReference type="Gene3D" id="1.10.3110.10">
    <property type="entry name" value="protoporphyrinogen ix oxidase, domain 3"/>
    <property type="match status" value="1"/>
</dbReference>
<dbReference type="Gene3D" id="3.90.660.20">
    <property type="entry name" value="Protoporphyrinogen oxidase, mitochondrial, domain 2"/>
    <property type="match status" value="1"/>
</dbReference>
<dbReference type="SUPFAM" id="SSF54373">
    <property type="entry name" value="FAD-linked reductases, C-terminal domain"/>
    <property type="match status" value="1"/>
</dbReference>
<dbReference type="NCBIfam" id="TIGR00562">
    <property type="entry name" value="proto_IX_ox"/>
    <property type="match status" value="1"/>
</dbReference>
<dbReference type="GO" id="GO:0004729">
    <property type="term" value="F:oxygen-dependent protoporphyrinogen oxidase activity"/>
    <property type="evidence" value="ECO:0007669"/>
    <property type="project" value="UniProtKB-UniRule"/>
</dbReference>
<organism evidence="8 9">
    <name type="scientific">Lignipirellula cremea</name>
    <dbReference type="NCBI Taxonomy" id="2528010"/>
    <lineage>
        <taxon>Bacteria</taxon>
        <taxon>Pseudomonadati</taxon>
        <taxon>Planctomycetota</taxon>
        <taxon>Planctomycetia</taxon>
        <taxon>Pirellulales</taxon>
        <taxon>Pirellulaceae</taxon>
        <taxon>Lignipirellula</taxon>
    </lineage>
</organism>
<evidence type="ECO:0000256" key="1">
    <source>
        <dbReference type="ARBA" id="ARBA00001974"/>
    </source>
</evidence>
<comment type="cofactor">
    <cofactor evidence="1 6">
        <name>FAD</name>
        <dbReference type="ChEBI" id="CHEBI:57692"/>
    </cofactor>
</comment>
<dbReference type="PANTHER" id="PTHR42923">
    <property type="entry name" value="PROTOPORPHYRINOGEN OXIDASE"/>
    <property type="match status" value="1"/>
</dbReference>
<comment type="function">
    <text evidence="6">Involved in coproporphyrin-dependent heme b biosynthesis. Catalyzes the oxidation of coproporphyrinogen III to coproporphyrin III.</text>
</comment>
<evidence type="ECO:0000313" key="9">
    <source>
        <dbReference type="Proteomes" id="UP000317648"/>
    </source>
</evidence>
<dbReference type="Pfam" id="PF01593">
    <property type="entry name" value="Amino_oxidase"/>
    <property type="match status" value="1"/>
</dbReference>
<dbReference type="OrthoDB" id="9805195at2"/>
<dbReference type="Proteomes" id="UP000317648">
    <property type="component" value="Chromosome"/>
</dbReference>
<dbReference type="PANTHER" id="PTHR42923:SF3">
    <property type="entry name" value="PROTOPORPHYRINOGEN OXIDASE"/>
    <property type="match status" value="1"/>
</dbReference>
<comment type="catalytic activity">
    <reaction evidence="6">
        <text>coproporphyrinogen III + 3 O2 = coproporphyrin III + 3 H2O2</text>
        <dbReference type="Rhea" id="RHEA:43436"/>
        <dbReference type="ChEBI" id="CHEBI:15379"/>
        <dbReference type="ChEBI" id="CHEBI:16240"/>
        <dbReference type="ChEBI" id="CHEBI:57309"/>
        <dbReference type="ChEBI" id="CHEBI:131725"/>
        <dbReference type="EC" id="1.3.3.15"/>
    </reaction>
</comment>
<keyword evidence="3 6" id="KW-0274">FAD</keyword>
<feature type="domain" description="Amine oxidase" evidence="7">
    <location>
        <begin position="14"/>
        <end position="463"/>
    </location>
</feature>
<keyword evidence="4 6" id="KW-0560">Oxidoreductase</keyword>
<comment type="subcellular location">
    <subcellularLocation>
        <location evidence="6">Cytoplasm</location>
    </subcellularLocation>
</comment>
<evidence type="ECO:0000313" key="8">
    <source>
        <dbReference type="EMBL" id="QDU97456.1"/>
    </source>
</evidence>
<dbReference type="InterPro" id="IPR002937">
    <property type="entry name" value="Amino_oxidase"/>
</dbReference>
<evidence type="ECO:0000259" key="7">
    <source>
        <dbReference type="Pfam" id="PF01593"/>
    </source>
</evidence>
<keyword evidence="6" id="KW-0963">Cytoplasm</keyword>
<dbReference type="EC" id="1.3.3.15" evidence="6"/>
<evidence type="ECO:0000256" key="5">
    <source>
        <dbReference type="ARBA" id="ARBA00023133"/>
    </source>
</evidence>
<dbReference type="Gene3D" id="3.50.50.60">
    <property type="entry name" value="FAD/NAD(P)-binding domain"/>
    <property type="match status" value="1"/>
</dbReference>
<dbReference type="AlphaFoldDB" id="A0A518E040"/>